<feature type="domain" description="PrcB C-terminal" evidence="1">
    <location>
        <begin position="48"/>
        <end position="101"/>
    </location>
</feature>
<organism evidence="2 3">
    <name type="scientific">Polycladomyces abyssicola</name>
    <dbReference type="NCBI Taxonomy" id="1125966"/>
    <lineage>
        <taxon>Bacteria</taxon>
        <taxon>Bacillati</taxon>
        <taxon>Bacillota</taxon>
        <taxon>Bacilli</taxon>
        <taxon>Bacillales</taxon>
        <taxon>Thermoactinomycetaceae</taxon>
        <taxon>Polycladomyces</taxon>
    </lineage>
</organism>
<name>A0A8D5UGG1_9BACL</name>
<dbReference type="Pfam" id="PF14343">
    <property type="entry name" value="PrcB_C"/>
    <property type="match status" value="1"/>
</dbReference>
<accession>A0A8D5UGG1</accession>
<keyword evidence="3" id="KW-1185">Reference proteome</keyword>
<sequence length="118" mass="13628">MPERKESRGFKLITRRQEQRLPPSVFRWLSQYKKKKGAHLYDYDNRRYLLITLGEKPNAGYRLQLVKVEKGHNDTRIVVKVLSPAPGFVYPQIVTVPYLLAIVTGTPKVVDEATDALF</sequence>
<evidence type="ECO:0000259" key="1">
    <source>
        <dbReference type="Pfam" id="PF14343"/>
    </source>
</evidence>
<dbReference type="EMBL" id="AP024601">
    <property type="protein sequence ID" value="BCU81517.1"/>
    <property type="molecule type" value="Genomic_DNA"/>
</dbReference>
<protein>
    <recommendedName>
        <fullName evidence="1">PrcB C-terminal domain-containing protein</fullName>
    </recommendedName>
</protein>
<dbReference type="InterPro" id="IPR025748">
    <property type="entry name" value="PrcB_C_dom"/>
</dbReference>
<reference evidence="2" key="2">
    <citation type="journal article" date="2021" name="Microbiol. Resour. Announc.">
        <title>Complete Genome Sequence of Polycladomyces abyssicola JIR-001T, Isolated from Hemipelagic Sediment in Deep Seawater.</title>
        <authorList>
            <person name="Tsubouchi T."/>
            <person name="Kaneko Y."/>
        </authorList>
    </citation>
    <scope>NUCLEOTIDE SEQUENCE</scope>
    <source>
        <strain evidence="2">JIR-001</strain>
    </source>
</reference>
<dbReference type="AlphaFoldDB" id="A0A8D5UGG1"/>
<dbReference type="KEGG" id="pabs:JIR001_13000"/>
<gene>
    <name evidence="2" type="ORF">JIR001_13000</name>
</gene>
<dbReference type="RefSeq" id="WP_212774735.1">
    <property type="nucleotide sequence ID" value="NZ_AP024601.1"/>
</dbReference>
<evidence type="ECO:0000313" key="3">
    <source>
        <dbReference type="Proteomes" id="UP000677436"/>
    </source>
</evidence>
<dbReference type="Proteomes" id="UP000677436">
    <property type="component" value="Chromosome"/>
</dbReference>
<evidence type="ECO:0000313" key="2">
    <source>
        <dbReference type="EMBL" id="BCU81517.1"/>
    </source>
</evidence>
<reference evidence="2" key="1">
    <citation type="journal article" date="2013" name="Int. J. Syst. Evol. Microbiol.">
        <title>Polycladomyces abyssicola gen. nov., sp. nov., a thermophilic filamentous bacterium isolated from hemipelagic sediment.</title>
        <authorList>
            <person name="Tsubouchi T."/>
            <person name="Shimane Y."/>
            <person name="Mori K."/>
            <person name="Usui K."/>
            <person name="Hiraki T."/>
            <person name="Tame A."/>
            <person name="Uematsu K."/>
            <person name="Maruyama T."/>
            <person name="Hatada Y."/>
        </authorList>
    </citation>
    <scope>NUCLEOTIDE SEQUENCE</scope>
    <source>
        <strain evidence="2">JIR-001</strain>
    </source>
</reference>
<proteinExistence type="predicted"/>